<proteinExistence type="predicted"/>
<accession>A0A0F8W4K4</accession>
<dbReference type="AlphaFoldDB" id="A0A0F8W4K4"/>
<evidence type="ECO:0000313" key="2">
    <source>
        <dbReference type="EMBL" id="KKK51498.1"/>
    </source>
</evidence>
<comment type="caution">
    <text evidence="2">The sequence shown here is derived from an EMBL/GenBank/DDBJ whole genome shotgun (WGS) entry which is preliminary data.</text>
</comment>
<keyword evidence="1" id="KW-0812">Transmembrane</keyword>
<reference evidence="2" key="1">
    <citation type="journal article" date="2015" name="Nature">
        <title>Complex archaea that bridge the gap between prokaryotes and eukaryotes.</title>
        <authorList>
            <person name="Spang A."/>
            <person name="Saw J.H."/>
            <person name="Jorgensen S.L."/>
            <person name="Zaremba-Niedzwiedzka K."/>
            <person name="Martijn J."/>
            <person name="Lind A.E."/>
            <person name="van Eijk R."/>
            <person name="Schleper C."/>
            <person name="Guy L."/>
            <person name="Ettema T.J."/>
        </authorList>
    </citation>
    <scope>NUCLEOTIDE SEQUENCE</scope>
</reference>
<protein>
    <submittedName>
        <fullName evidence="2">Uncharacterized protein</fullName>
    </submittedName>
</protein>
<keyword evidence="1" id="KW-1133">Transmembrane helix</keyword>
<organism evidence="2">
    <name type="scientific">marine sediment metagenome</name>
    <dbReference type="NCBI Taxonomy" id="412755"/>
    <lineage>
        <taxon>unclassified sequences</taxon>
        <taxon>metagenomes</taxon>
        <taxon>ecological metagenomes</taxon>
    </lineage>
</organism>
<sequence length="41" mass="4395">MRDNSLYAWARKWFIINTMATLAGAVTGLAALVIAVIALTS</sequence>
<evidence type="ECO:0000256" key="1">
    <source>
        <dbReference type="SAM" id="Phobius"/>
    </source>
</evidence>
<dbReference type="EMBL" id="LAZR01067481">
    <property type="protein sequence ID" value="KKK51498.1"/>
    <property type="molecule type" value="Genomic_DNA"/>
</dbReference>
<name>A0A0F8W4K4_9ZZZZ</name>
<feature type="transmembrane region" description="Helical" evidence="1">
    <location>
        <begin position="12"/>
        <end position="39"/>
    </location>
</feature>
<gene>
    <name evidence="2" type="ORF">LCGC14_3114350</name>
</gene>
<keyword evidence="1" id="KW-0472">Membrane</keyword>